<protein>
    <recommendedName>
        <fullName evidence="3">Helix-turn-helix domain-containing protein</fullName>
    </recommendedName>
</protein>
<evidence type="ECO:0000313" key="1">
    <source>
        <dbReference type="EMBL" id="SKC10884.1"/>
    </source>
</evidence>
<reference evidence="1 2" key="1">
    <citation type="submission" date="2017-02" db="EMBL/GenBank/DDBJ databases">
        <authorList>
            <person name="Peterson S.W."/>
        </authorList>
    </citation>
    <scope>NUCLEOTIDE SEQUENCE [LARGE SCALE GENOMIC DNA]</scope>
    <source>
        <strain evidence="1 2">DSM 22323</strain>
    </source>
</reference>
<dbReference type="AlphaFoldDB" id="A0A1T5GR46"/>
<name>A0A1T5GR46_9FLAO</name>
<gene>
    <name evidence="1" type="ORF">SAMN05660477_03071</name>
</gene>
<dbReference type="RefSeq" id="WP_079668282.1">
    <property type="nucleotide sequence ID" value="NZ_FUYZ01000016.1"/>
</dbReference>
<accession>A0A1T5GR46</accession>
<organism evidence="1 2">
    <name type="scientific">Soonwooa buanensis</name>
    <dbReference type="NCBI Taxonomy" id="619805"/>
    <lineage>
        <taxon>Bacteria</taxon>
        <taxon>Pseudomonadati</taxon>
        <taxon>Bacteroidota</taxon>
        <taxon>Flavobacteriia</taxon>
        <taxon>Flavobacteriales</taxon>
        <taxon>Weeksellaceae</taxon>
        <taxon>Chryseobacterium group</taxon>
        <taxon>Soonwooa</taxon>
    </lineage>
</organism>
<proteinExistence type="predicted"/>
<sequence>MTPDYKAIYNDIIHKKYPHKIQECLFFLEKRKLSAIDIIALNTKVFGKSDKTSEKFNQEHRSYSKSDIFQILDYQKKHKLNNIQLANHFKISRNTVAKWKKIFL</sequence>
<evidence type="ECO:0000313" key="2">
    <source>
        <dbReference type="Proteomes" id="UP000191112"/>
    </source>
</evidence>
<dbReference type="GO" id="GO:0043565">
    <property type="term" value="F:sequence-specific DNA binding"/>
    <property type="evidence" value="ECO:0007669"/>
    <property type="project" value="InterPro"/>
</dbReference>
<dbReference type="InterPro" id="IPR010921">
    <property type="entry name" value="Trp_repressor/repl_initiator"/>
</dbReference>
<dbReference type="Proteomes" id="UP000191112">
    <property type="component" value="Unassembled WGS sequence"/>
</dbReference>
<dbReference type="OrthoDB" id="1260127at2"/>
<evidence type="ECO:0008006" key="3">
    <source>
        <dbReference type="Google" id="ProtNLM"/>
    </source>
</evidence>
<dbReference type="EMBL" id="FUYZ01000016">
    <property type="protein sequence ID" value="SKC10884.1"/>
    <property type="molecule type" value="Genomic_DNA"/>
</dbReference>
<dbReference type="STRING" id="619805.SAMN05660477_03071"/>
<dbReference type="SUPFAM" id="SSF48295">
    <property type="entry name" value="TrpR-like"/>
    <property type="match status" value="1"/>
</dbReference>
<keyword evidence="2" id="KW-1185">Reference proteome</keyword>